<dbReference type="OrthoDB" id="9814359at2"/>
<protein>
    <submittedName>
        <fullName evidence="2">Copper-transporting ATPase</fullName>
    </submittedName>
</protein>
<gene>
    <name evidence="2" type="ORF">CW740_06020</name>
</gene>
<dbReference type="Gene3D" id="3.30.70.100">
    <property type="match status" value="1"/>
</dbReference>
<name>A0A2K9AMI8_9GAMM</name>
<dbReference type="Proteomes" id="UP000232693">
    <property type="component" value="Chromosome"/>
</dbReference>
<evidence type="ECO:0000313" key="2">
    <source>
        <dbReference type="EMBL" id="AUD78832.1"/>
    </source>
</evidence>
<dbReference type="InterPro" id="IPR006121">
    <property type="entry name" value="HMA_dom"/>
</dbReference>
<keyword evidence="3" id="KW-1185">Reference proteome</keyword>
<evidence type="ECO:0000313" key="3">
    <source>
        <dbReference type="Proteomes" id="UP000232693"/>
    </source>
</evidence>
<dbReference type="PROSITE" id="PS50846">
    <property type="entry name" value="HMA_2"/>
    <property type="match status" value="1"/>
</dbReference>
<dbReference type="RefSeq" id="WP_106646683.1">
    <property type="nucleotide sequence ID" value="NZ_BMGO01000001.1"/>
</dbReference>
<dbReference type="Pfam" id="PF00403">
    <property type="entry name" value="HMA"/>
    <property type="match status" value="1"/>
</dbReference>
<dbReference type="SUPFAM" id="SSF55008">
    <property type="entry name" value="HMA, heavy metal-associated domain"/>
    <property type="match status" value="1"/>
</dbReference>
<sequence length="106" mass="10925">MNTHQTSNGNQQQRGCCCAGKSSVSSTVSDANNVREPSQPLHRLQVQGATCGGCVKSIEQILKSVSGVSEASMDLATGIASVVGIVEADQLVVALKRGGFPAVVIR</sequence>
<accession>A0A2K9AMI8</accession>
<proteinExistence type="predicted"/>
<dbReference type="AlphaFoldDB" id="A0A2K9AMI8"/>
<evidence type="ECO:0000259" key="1">
    <source>
        <dbReference type="PROSITE" id="PS50846"/>
    </source>
</evidence>
<organism evidence="2 3">
    <name type="scientific">Kangiella profundi</name>
    <dbReference type="NCBI Taxonomy" id="1561924"/>
    <lineage>
        <taxon>Bacteria</taxon>
        <taxon>Pseudomonadati</taxon>
        <taxon>Pseudomonadota</taxon>
        <taxon>Gammaproteobacteria</taxon>
        <taxon>Kangiellales</taxon>
        <taxon>Kangiellaceae</taxon>
        <taxon>Kangiella</taxon>
    </lineage>
</organism>
<feature type="domain" description="HMA" evidence="1">
    <location>
        <begin position="40"/>
        <end position="103"/>
    </location>
</feature>
<dbReference type="EMBL" id="CP025120">
    <property type="protein sequence ID" value="AUD78832.1"/>
    <property type="molecule type" value="Genomic_DNA"/>
</dbReference>
<reference evidence="2 3" key="1">
    <citation type="submission" date="2017-12" db="EMBL/GenBank/DDBJ databases">
        <title>Kangiella profundi FT102 completed genome.</title>
        <authorList>
            <person name="Xu J."/>
            <person name="Wang J."/>
            <person name="Lu Y."/>
        </authorList>
    </citation>
    <scope>NUCLEOTIDE SEQUENCE [LARGE SCALE GENOMIC DNA]</scope>
    <source>
        <strain evidence="2 3">FT102</strain>
    </source>
</reference>
<dbReference type="GO" id="GO:0046872">
    <property type="term" value="F:metal ion binding"/>
    <property type="evidence" value="ECO:0007669"/>
    <property type="project" value="InterPro"/>
</dbReference>
<dbReference type="InterPro" id="IPR036163">
    <property type="entry name" value="HMA_dom_sf"/>
</dbReference>
<dbReference type="CDD" id="cd00371">
    <property type="entry name" value="HMA"/>
    <property type="match status" value="1"/>
</dbReference>
<dbReference type="KEGG" id="kpd:CW740_06020"/>